<dbReference type="SUPFAM" id="SSF46689">
    <property type="entry name" value="Homeodomain-like"/>
    <property type="match status" value="1"/>
</dbReference>
<dbReference type="PRINTS" id="PR00455">
    <property type="entry name" value="HTHTETR"/>
</dbReference>
<reference evidence="4" key="1">
    <citation type="submission" date="2020-10" db="EMBL/GenBank/DDBJ databases">
        <title>Diversity and distribution of actinomycetes associated with coral in the coast of Hainan.</title>
        <authorList>
            <person name="Li F."/>
        </authorList>
    </citation>
    <scope>NUCLEOTIDE SEQUENCE</scope>
    <source>
        <strain evidence="4">HNM0983</strain>
    </source>
</reference>
<dbReference type="InterPro" id="IPR009057">
    <property type="entry name" value="Homeodomain-like_sf"/>
</dbReference>
<protein>
    <submittedName>
        <fullName evidence="4">TetR family transcriptional regulator</fullName>
    </submittedName>
</protein>
<dbReference type="EMBL" id="JADEYC010000039">
    <property type="protein sequence ID" value="MBE9376331.1"/>
    <property type="molecule type" value="Genomic_DNA"/>
</dbReference>
<sequence>MGEPGNDGSGRGGRRQEVRSQIALAAMDLFAEQGFESTTVDRIAEQAGVGRRTFFRYFRSKEDAVFPGHDERLADVVERLRTTSDEADPLQVLTEIAGLVLDMYVAEPQVSLKRFELTRQVGALRDKEIASIDRYQRVFARYLRRCWAAGADAELHAAMAAAAVVAAHNQVLRSWLRAGGSGDPHVQLRVAMAVVREKFGGRDPGAGEVVVGVVRTSAPANEVRGRVEDALRHIAT</sequence>
<evidence type="ECO:0000313" key="5">
    <source>
        <dbReference type="Proteomes" id="UP000598360"/>
    </source>
</evidence>
<keyword evidence="5" id="KW-1185">Reference proteome</keyword>
<dbReference type="GO" id="GO:0000976">
    <property type="term" value="F:transcription cis-regulatory region binding"/>
    <property type="evidence" value="ECO:0007669"/>
    <property type="project" value="TreeGrafter"/>
</dbReference>
<keyword evidence="1 2" id="KW-0238">DNA-binding</keyword>
<name>A0A929BE07_9PSEU</name>
<accession>A0A929BE07</accession>
<dbReference type="Pfam" id="PF00440">
    <property type="entry name" value="TetR_N"/>
    <property type="match status" value="1"/>
</dbReference>
<evidence type="ECO:0000256" key="2">
    <source>
        <dbReference type="PROSITE-ProRule" id="PRU00335"/>
    </source>
</evidence>
<dbReference type="Gene3D" id="1.10.357.10">
    <property type="entry name" value="Tetracycline Repressor, domain 2"/>
    <property type="match status" value="1"/>
</dbReference>
<dbReference type="RefSeq" id="WP_193929883.1">
    <property type="nucleotide sequence ID" value="NZ_JADEYC010000039.1"/>
</dbReference>
<dbReference type="InterPro" id="IPR050109">
    <property type="entry name" value="HTH-type_TetR-like_transc_reg"/>
</dbReference>
<proteinExistence type="predicted"/>
<evidence type="ECO:0000313" key="4">
    <source>
        <dbReference type="EMBL" id="MBE9376331.1"/>
    </source>
</evidence>
<dbReference type="PROSITE" id="PS50977">
    <property type="entry name" value="HTH_TETR_2"/>
    <property type="match status" value="1"/>
</dbReference>
<dbReference type="PANTHER" id="PTHR30055">
    <property type="entry name" value="HTH-TYPE TRANSCRIPTIONAL REGULATOR RUTR"/>
    <property type="match status" value="1"/>
</dbReference>
<dbReference type="Gene3D" id="1.10.10.60">
    <property type="entry name" value="Homeodomain-like"/>
    <property type="match status" value="1"/>
</dbReference>
<dbReference type="AlphaFoldDB" id="A0A929BE07"/>
<organism evidence="4 5">
    <name type="scientific">Saccharopolyspora montiporae</name>
    <dbReference type="NCBI Taxonomy" id="2781240"/>
    <lineage>
        <taxon>Bacteria</taxon>
        <taxon>Bacillati</taxon>
        <taxon>Actinomycetota</taxon>
        <taxon>Actinomycetes</taxon>
        <taxon>Pseudonocardiales</taxon>
        <taxon>Pseudonocardiaceae</taxon>
        <taxon>Saccharopolyspora</taxon>
    </lineage>
</organism>
<dbReference type="PANTHER" id="PTHR30055:SF226">
    <property type="entry name" value="HTH-TYPE TRANSCRIPTIONAL REGULATOR PKSA"/>
    <property type="match status" value="1"/>
</dbReference>
<feature type="DNA-binding region" description="H-T-H motif" evidence="2">
    <location>
        <begin position="39"/>
        <end position="58"/>
    </location>
</feature>
<dbReference type="InterPro" id="IPR001647">
    <property type="entry name" value="HTH_TetR"/>
</dbReference>
<feature type="domain" description="HTH tetR-type" evidence="3">
    <location>
        <begin position="16"/>
        <end position="76"/>
    </location>
</feature>
<dbReference type="Proteomes" id="UP000598360">
    <property type="component" value="Unassembled WGS sequence"/>
</dbReference>
<evidence type="ECO:0000259" key="3">
    <source>
        <dbReference type="PROSITE" id="PS50977"/>
    </source>
</evidence>
<dbReference type="GO" id="GO:0003700">
    <property type="term" value="F:DNA-binding transcription factor activity"/>
    <property type="evidence" value="ECO:0007669"/>
    <property type="project" value="TreeGrafter"/>
</dbReference>
<evidence type="ECO:0000256" key="1">
    <source>
        <dbReference type="ARBA" id="ARBA00023125"/>
    </source>
</evidence>
<dbReference type="PROSITE" id="PS01081">
    <property type="entry name" value="HTH_TETR_1"/>
    <property type="match status" value="1"/>
</dbReference>
<dbReference type="InterPro" id="IPR023772">
    <property type="entry name" value="DNA-bd_HTH_TetR-type_CS"/>
</dbReference>
<gene>
    <name evidence="4" type="ORF">IQ251_17920</name>
</gene>
<comment type="caution">
    <text evidence="4">The sequence shown here is derived from an EMBL/GenBank/DDBJ whole genome shotgun (WGS) entry which is preliminary data.</text>
</comment>